<dbReference type="InterPro" id="IPR002081">
    <property type="entry name" value="Cryptochrome/DNA_photolyase_1"/>
</dbReference>
<evidence type="ECO:0000259" key="7">
    <source>
        <dbReference type="PROSITE" id="PS51645"/>
    </source>
</evidence>
<dbReference type="GO" id="GO:0009416">
    <property type="term" value="P:response to light stimulus"/>
    <property type="evidence" value="ECO:0007669"/>
    <property type="project" value="TreeGrafter"/>
</dbReference>
<dbReference type="InterPro" id="IPR006050">
    <property type="entry name" value="DNA_photolyase_N"/>
</dbReference>
<feature type="domain" description="Photolyase/cryptochrome alpha/beta" evidence="7">
    <location>
        <begin position="2"/>
        <end position="127"/>
    </location>
</feature>
<feature type="binding site" evidence="4">
    <location>
        <position position="266"/>
    </location>
    <ligand>
        <name>FAD</name>
        <dbReference type="ChEBI" id="CHEBI:57692"/>
    </ligand>
</feature>
<protein>
    <submittedName>
        <fullName evidence="8">Deoxyribodipyrimidine photo-lyase type I</fullName>
    </submittedName>
</protein>
<keyword evidence="3 4" id="KW-0274">FAD</keyword>
<dbReference type="GO" id="GO:0003904">
    <property type="term" value="F:deoxyribodipyrimidine photo-lyase activity"/>
    <property type="evidence" value="ECO:0007669"/>
    <property type="project" value="TreeGrafter"/>
</dbReference>
<keyword evidence="2 4" id="KW-0285">Flavoprotein</keyword>
<dbReference type="SUPFAM" id="SSF52425">
    <property type="entry name" value="Cryptochrome/photolyase, N-terminal domain"/>
    <property type="match status" value="1"/>
</dbReference>
<gene>
    <name evidence="8" type="ORF">CLV88_11922</name>
</gene>
<comment type="caution">
    <text evidence="8">The sequence shown here is derived from an EMBL/GenBank/DDBJ whole genome shotgun (WGS) entry which is preliminary data.</text>
</comment>
<sequence length="469" mass="52823">MKQTIVLFRRDLRLSDHPALTAAADRGAVIPVVLLDDAVTSLGGAAKMRLGLSLACFSADLEKRGMRVILRRGEAASLVHELIRESGADAVYWSRRYDPDGVATDTALKAGLSEIGVEARSYAGTLLFEPWTVETGAGGPFRVYSPFWKAVRGRVLPNVLPIPKLIAPDAWPASDALDDWHLSRDMQRGAEVVARHVSAGEAASVTRLDDFVVERIDAYKDARDFMDRDATSGLSDALSVGEISPLQCWAAGQRAMEEGKRGAEHFLKEVVWREFAWHLMWHFPTLDRENWRAGWDRFEWIEDEAHPHYLAWCQGRTGVALVDAAMRELYVTGKMHNRARMITASYLTKHLRSHWRLGLKWFQDCLVDWDAASNAMGWQWVAGSGPDAAPFFRIFNPDRQADQFDARQIYRRRWLADRYGAQDDHTDQFHAATPKSWHETMQQPVLKPIVGLKQGRDAALAAYGDVKSQ</sequence>
<dbReference type="InterPro" id="IPR036134">
    <property type="entry name" value="Crypto/Photolyase_FAD-like_sf"/>
</dbReference>
<dbReference type="OrthoDB" id="9772484at2"/>
<evidence type="ECO:0000313" key="9">
    <source>
        <dbReference type="Proteomes" id="UP000240418"/>
    </source>
</evidence>
<dbReference type="PRINTS" id="PR00147">
    <property type="entry name" value="DNAPHOTLYASE"/>
</dbReference>
<dbReference type="RefSeq" id="WP_106610169.1">
    <property type="nucleotide sequence ID" value="NZ_PYGJ01000019.1"/>
</dbReference>
<feature type="binding site" evidence="4">
    <location>
        <position position="219"/>
    </location>
    <ligand>
        <name>FAD</name>
        <dbReference type="ChEBI" id="CHEBI:57692"/>
    </ligand>
</feature>
<dbReference type="PANTHER" id="PTHR11455">
    <property type="entry name" value="CRYPTOCHROME"/>
    <property type="match status" value="1"/>
</dbReference>
<feature type="site" description="Electron transfer via tryptophanyl radical" evidence="5">
    <location>
        <position position="378"/>
    </location>
</feature>
<evidence type="ECO:0000256" key="1">
    <source>
        <dbReference type="ARBA" id="ARBA00001932"/>
    </source>
</evidence>
<dbReference type="InterPro" id="IPR036155">
    <property type="entry name" value="Crypto/Photolyase_N_sf"/>
</dbReference>
<proteinExistence type="inferred from homology"/>
<dbReference type="AlphaFoldDB" id="A0A2P8F6D2"/>
<organism evidence="8 9">
    <name type="scientific">Shimia abyssi</name>
    <dbReference type="NCBI Taxonomy" id="1662395"/>
    <lineage>
        <taxon>Bacteria</taxon>
        <taxon>Pseudomonadati</taxon>
        <taxon>Pseudomonadota</taxon>
        <taxon>Alphaproteobacteria</taxon>
        <taxon>Rhodobacterales</taxon>
        <taxon>Roseobacteraceae</taxon>
    </lineage>
</organism>
<dbReference type="Gene3D" id="1.10.579.10">
    <property type="entry name" value="DNA Cyclobutane Dipyrimidine Photolyase, subunit A, domain 3"/>
    <property type="match status" value="1"/>
</dbReference>
<dbReference type="Proteomes" id="UP000240418">
    <property type="component" value="Unassembled WGS sequence"/>
</dbReference>
<name>A0A2P8F6D2_9RHOB</name>
<keyword evidence="8" id="KW-0456">Lyase</keyword>
<evidence type="ECO:0000256" key="3">
    <source>
        <dbReference type="ARBA" id="ARBA00022827"/>
    </source>
</evidence>
<dbReference type="SUPFAM" id="SSF48173">
    <property type="entry name" value="Cryptochrome/photolyase FAD-binding domain"/>
    <property type="match status" value="1"/>
</dbReference>
<evidence type="ECO:0000256" key="5">
    <source>
        <dbReference type="PIRSR" id="PIRSR602081-2"/>
    </source>
</evidence>
<dbReference type="PROSITE" id="PS51645">
    <property type="entry name" value="PHR_CRY_ALPHA_BETA"/>
    <property type="match status" value="1"/>
</dbReference>
<evidence type="ECO:0000313" key="8">
    <source>
        <dbReference type="EMBL" id="PSL17252.1"/>
    </source>
</evidence>
<comment type="cofactor">
    <cofactor evidence="1">
        <name>(6R)-5,10-methylene-5,6,7,8-tetrahydrofolate</name>
        <dbReference type="ChEBI" id="CHEBI:15636"/>
    </cofactor>
</comment>
<dbReference type="Pfam" id="PF03441">
    <property type="entry name" value="FAD_binding_7"/>
    <property type="match status" value="1"/>
</dbReference>
<dbReference type="GO" id="GO:0003677">
    <property type="term" value="F:DNA binding"/>
    <property type="evidence" value="ECO:0007669"/>
    <property type="project" value="TreeGrafter"/>
</dbReference>
<feature type="site" description="Electron transfer via tryptophanyl radical" evidence="5">
    <location>
        <position position="355"/>
    </location>
</feature>
<dbReference type="InterPro" id="IPR005101">
    <property type="entry name" value="Cryptochr/Photolyase_FAD-bd"/>
</dbReference>
<dbReference type="Gene3D" id="1.25.40.80">
    <property type="match status" value="1"/>
</dbReference>
<keyword evidence="9" id="KW-1185">Reference proteome</keyword>
<dbReference type="InterPro" id="IPR014729">
    <property type="entry name" value="Rossmann-like_a/b/a_fold"/>
</dbReference>
<feature type="binding site" evidence="4">
    <location>
        <begin position="231"/>
        <end position="235"/>
    </location>
    <ligand>
        <name>FAD</name>
        <dbReference type="ChEBI" id="CHEBI:57692"/>
    </ligand>
</feature>
<accession>A0A2P8F6D2</accession>
<evidence type="ECO:0000256" key="2">
    <source>
        <dbReference type="ARBA" id="ARBA00022630"/>
    </source>
</evidence>
<evidence type="ECO:0000256" key="4">
    <source>
        <dbReference type="PIRSR" id="PIRSR602081-1"/>
    </source>
</evidence>
<dbReference type="GO" id="GO:0071949">
    <property type="term" value="F:FAD binding"/>
    <property type="evidence" value="ECO:0007669"/>
    <property type="project" value="TreeGrafter"/>
</dbReference>
<evidence type="ECO:0000256" key="6">
    <source>
        <dbReference type="RuleBase" id="RU004182"/>
    </source>
</evidence>
<keyword evidence="6" id="KW-0157">Chromophore</keyword>
<dbReference type="Pfam" id="PF00875">
    <property type="entry name" value="DNA_photolyase"/>
    <property type="match status" value="1"/>
</dbReference>
<reference evidence="8 9" key="1">
    <citation type="submission" date="2018-03" db="EMBL/GenBank/DDBJ databases">
        <title>Genomic Encyclopedia of Archaeal and Bacterial Type Strains, Phase II (KMG-II): from individual species to whole genera.</title>
        <authorList>
            <person name="Goeker M."/>
        </authorList>
    </citation>
    <scope>NUCLEOTIDE SEQUENCE [LARGE SCALE GENOMIC DNA]</scope>
    <source>
        <strain evidence="8 9">DSM 100673</strain>
    </source>
</reference>
<comment type="cofactor">
    <cofactor evidence="4">
        <name>FAD</name>
        <dbReference type="ChEBI" id="CHEBI:57692"/>
    </cofactor>
    <text evidence="4">Binds 1 FAD per subunit.</text>
</comment>
<dbReference type="EMBL" id="PYGJ01000019">
    <property type="protein sequence ID" value="PSL17252.1"/>
    <property type="molecule type" value="Genomic_DNA"/>
</dbReference>
<dbReference type="PANTHER" id="PTHR11455:SF9">
    <property type="entry name" value="CRYPTOCHROME CIRCADIAN CLOCK 5 ISOFORM X1"/>
    <property type="match status" value="1"/>
</dbReference>
<feature type="binding site" evidence="4">
    <location>
        <begin position="368"/>
        <end position="370"/>
    </location>
    <ligand>
        <name>FAD</name>
        <dbReference type="ChEBI" id="CHEBI:57692"/>
    </ligand>
</feature>
<feature type="site" description="Electron transfer via tryptophanyl radical" evidence="5">
    <location>
        <position position="300"/>
    </location>
</feature>
<dbReference type="Gene3D" id="3.40.50.620">
    <property type="entry name" value="HUPs"/>
    <property type="match status" value="1"/>
</dbReference>
<comment type="similarity">
    <text evidence="6">Belongs to the DNA photolyase family.</text>
</comment>